<evidence type="ECO:0000256" key="2">
    <source>
        <dbReference type="ARBA" id="ARBA00022801"/>
    </source>
</evidence>
<keyword evidence="2" id="KW-0378">Hydrolase</keyword>
<dbReference type="Gene3D" id="1.10.3210.30">
    <property type="match status" value="1"/>
</dbReference>
<dbReference type="PROSITE" id="PS51643">
    <property type="entry name" value="HD_CAS3"/>
    <property type="match status" value="1"/>
</dbReference>
<keyword evidence="1" id="KW-0479">Metal-binding</keyword>
<comment type="caution">
    <text evidence="5">The sequence shown here is derived from an EMBL/GenBank/DDBJ whole genome shotgun (WGS) entry which is preliminary data.</text>
</comment>
<dbReference type="NCBIfam" id="TIGR01596">
    <property type="entry name" value="cas3_HD"/>
    <property type="match status" value="1"/>
</dbReference>
<protein>
    <recommendedName>
        <fullName evidence="4">HD Cas3-type domain-containing protein</fullName>
    </recommendedName>
</protein>
<sequence>MAELGEREVDRIVVGTRALEAAIDFVPRTLLREEGEREVAVAVEVEVGGVEAVEVVGEWDESDLLALFDTAVDSSDLDVAGWVCEPADRMALVAWREWEAGGPSEEEPEAGREELCPVPLDELGSVLDGRAWVRAAGDGGGDYVWRRARAEDLKPGVVMLLDARCGGYLADEGWSPESAEPVQPVVVGPEPPRYVCVVWVTLDQHLAETEEEARLLVEALVGGVGEMGGVGGMGGMSGAGEVGGVGGVDVPERYQEAVFLAARYHDLGKCHEVFQELLRAGGGDAPDGLLAKSKSPFSTGRSRRPHFRHELVSALMLAHGGHWHGESVDHQLVTYLAAAHHGMVRISATAYEDEALAILGVVDGDRTPAVTLSSGETFPAQELRTADFRPESGGLWSAQARALRDRADVGPFRLAFLEALVRVADWRSSARHDGPEAG</sequence>
<proteinExistence type="predicted"/>
<evidence type="ECO:0000256" key="1">
    <source>
        <dbReference type="ARBA" id="ARBA00022723"/>
    </source>
</evidence>
<dbReference type="InterPro" id="IPR038257">
    <property type="entry name" value="CRISPR-assoc_Cas3_HD_sf"/>
</dbReference>
<gene>
    <name evidence="5" type="ORF">GCM10009839_16190</name>
</gene>
<keyword evidence="6" id="KW-1185">Reference proteome</keyword>
<feature type="domain" description="HD Cas3-type" evidence="4">
    <location>
        <begin position="195"/>
        <end position="427"/>
    </location>
</feature>
<evidence type="ECO:0000313" key="5">
    <source>
        <dbReference type="EMBL" id="GAA2020293.1"/>
    </source>
</evidence>
<dbReference type="Proteomes" id="UP001500751">
    <property type="component" value="Unassembled WGS sequence"/>
</dbReference>
<reference evidence="6" key="1">
    <citation type="journal article" date="2019" name="Int. J. Syst. Evol. Microbiol.">
        <title>The Global Catalogue of Microorganisms (GCM) 10K type strain sequencing project: providing services to taxonomists for standard genome sequencing and annotation.</title>
        <authorList>
            <consortium name="The Broad Institute Genomics Platform"/>
            <consortium name="The Broad Institute Genome Sequencing Center for Infectious Disease"/>
            <person name="Wu L."/>
            <person name="Ma J."/>
        </authorList>
    </citation>
    <scope>NUCLEOTIDE SEQUENCE [LARGE SCALE GENOMIC DNA]</scope>
    <source>
        <strain evidence="6">JCM 16014</strain>
    </source>
</reference>
<dbReference type="InterPro" id="IPR006483">
    <property type="entry name" value="CRISPR-assoc_Cas3_HD"/>
</dbReference>
<evidence type="ECO:0000259" key="4">
    <source>
        <dbReference type="PROSITE" id="PS51643"/>
    </source>
</evidence>
<name>A0ABP5F860_9ACTN</name>
<keyword evidence="3" id="KW-0051">Antiviral defense</keyword>
<accession>A0ABP5F860</accession>
<organism evidence="5 6">
    <name type="scientific">Catenulispora yoronensis</name>
    <dbReference type="NCBI Taxonomy" id="450799"/>
    <lineage>
        <taxon>Bacteria</taxon>
        <taxon>Bacillati</taxon>
        <taxon>Actinomycetota</taxon>
        <taxon>Actinomycetes</taxon>
        <taxon>Catenulisporales</taxon>
        <taxon>Catenulisporaceae</taxon>
        <taxon>Catenulispora</taxon>
    </lineage>
</organism>
<evidence type="ECO:0000313" key="6">
    <source>
        <dbReference type="Proteomes" id="UP001500751"/>
    </source>
</evidence>
<dbReference type="EMBL" id="BAAAQN010000007">
    <property type="protein sequence ID" value="GAA2020293.1"/>
    <property type="molecule type" value="Genomic_DNA"/>
</dbReference>
<dbReference type="Pfam" id="PF18019">
    <property type="entry name" value="Cas3_HD"/>
    <property type="match status" value="1"/>
</dbReference>
<evidence type="ECO:0000256" key="3">
    <source>
        <dbReference type="ARBA" id="ARBA00023118"/>
    </source>
</evidence>
<dbReference type="CDD" id="cd09641">
    <property type="entry name" value="Cas3''_I"/>
    <property type="match status" value="1"/>
</dbReference>